<evidence type="ECO:0008006" key="10">
    <source>
        <dbReference type="Google" id="ProtNLM"/>
    </source>
</evidence>
<comment type="subcellular location">
    <subcellularLocation>
        <location evidence="1">Cell membrane</location>
        <topology evidence="1">Multi-pass membrane protein</topology>
    </subcellularLocation>
</comment>
<feature type="region of interest" description="Disordered" evidence="6">
    <location>
        <begin position="209"/>
        <end position="287"/>
    </location>
</feature>
<dbReference type="Pfam" id="PF07690">
    <property type="entry name" value="MFS_1"/>
    <property type="match status" value="2"/>
</dbReference>
<feature type="compositionally biased region" description="Low complexity" evidence="6">
    <location>
        <begin position="217"/>
        <end position="238"/>
    </location>
</feature>
<comment type="caution">
    <text evidence="8">The sequence shown here is derived from an EMBL/GenBank/DDBJ whole genome shotgun (WGS) entry which is preliminary data.</text>
</comment>
<evidence type="ECO:0000256" key="4">
    <source>
        <dbReference type="ARBA" id="ARBA00022989"/>
    </source>
</evidence>
<evidence type="ECO:0000256" key="5">
    <source>
        <dbReference type="ARBA" id="ARBA00023136"/>
    </source>
</evidence>
<feature type="transmembrane region" description="Helical" evidence="7">
    <location>
        <begin position="117"/>
        <end position="140"/>
    </location>
</feature>
<dbReference type="PANTHER" id="PTHR23513:SF11">
    <property type="entry name" value="STAPHYLOFERRIN A TRANSPORTER"/>
    <property type="match status" value="1"/>
</dbReference>
<dbReference type="EMBL" id="BAABDO010000035">
    <property type="protein sequence ID" value="GAA4141071.1"/>
    <property type="molecule type" value="Genomic_DNA"/>
</dbReference>
<evidence type="ECO:0000313" key="8">
    <source>
        <dbReference type="EMBL" id="GAA4141071.1"/>
    </source>
</evidence>
<evidence type="ECO:0000313" key="9">
    <source>
        <dbReference type="Proteomes" id="UP001500266"/>
    </source>
</evidence>
<feature type="transmembrane region" description="Helical" evidence="7">
    <location>
        <begin position="315"/>
        <end position="338"/>
    </location>
</feature>
<evidence type="ECO:0000256" key="2">
    <source>
        <dbReference type="ARBA" id="ARBA00022475"/>
    </source>
</evidence>
<proteinExistence type="predicted"/>
<feature type="transmembrane region" description="Helical" evidence="7">
    <location>
        <begin position="468"/>
        <end position="489"/>
    </location>
</feature>
<feature type="transmembrane region" description="Helical" evidence="7">
    <location>
        <begin position="443"/>
        <end position="462"/>
    </location>
</feature>
<feature type="transmembrane region" description="Helical" evidence="7">
    <location>
        <begin position="401"/>
        <end position="423"/>
    </location>
</feature>
<feature type="compositionally biased region" description="Low complexity" evidence="6">
    <location>
        <begin position="248"/>
        <end position="264"/>
    </location>
</feature>
<sequence>MWPHFRAYRPIRTVCHHRHVISRGTLPLHLTAATLLRVSAEGMATALVLTVEARTGRAADAGFLQTAATLPYVLSGPLIGHALDRARRPRPLIMMLAAGYAVAAASLLLMAGRSPLVLALLVAAVIGVTEPVVVALTSLLPRYVPAERLPRAYGLEASSYNVAAIAGPGLAAGLASATTGTYAGFAVAASAIVALLVLPLLPIPGPAAPIPRDEQTAAEADPSSGSSGAGEAALSAPGREMSRGTDADGGAPQPAGPAGSGEAATQAPRQQTGGSTDADGRAAADAGGGRGGARVLVDAVAGGLWVLVGNRVLRALTAATSLAWLGWGGIAIAAVLLAERLDAEPSAGGQLMVAVAVGSLAGSLASARWLRPRHAERVMVVGLVAFGGALAALAWVPSLPWALLCFLAAGLCEGPVFAATLMLRQRESPPERLGQVNTTGGSLKIGTFAVGAALTGMLADHLGPDGLVLAIAACQFAGAAVGLLLLGITGRADRAARSRA</sequence>
<keyword evidence="5 7" id="KW-0472">Membrane</keyword>
<keyword evidence="4 7" id="KW-1133">Transmembrane helix</keyword>
<evidence type="ECO:0000256" key="6">
    <source>
        <dbReference type="SAM" id="MobiDB-lite"/>
    </source>
</evidence>
<dbReference type="InterPro" id="IPR011701">
    <property type="entry name" value="MFS"/>
</dbReference>
<feature type="transmembrane region" description="Helical" evidence="7">
    <location>
        <begin position="92"/>
        <end position="111"/>
    </location>
</feature>
<organism evidence="8 9">
    <name type="scientific">Actinomadura keratinilytica</name>
    <dbReference type="NCBI Taxonomy" id="547461"/>
    <lineage>
        <taxon>Bacteria</taxon>
        <taxon>Bacillati</taxon>
        <taxon>Actinomycetota</taxon>
        <taxon>Actinomycetes</taxon>
        <taxon>Streptosporangiales</taxon>
        <taxon>Thermomonosporaceae</taxon>
        <taxon>Actinomadura</taxon>
    </lineage>
</organism>
<evidence type="ECO:0000256" key="3">
    <source>
        <dbReference type="ARBA" id="ARBA00022692"/>
    </source>
</evidence>
<name>A0ABP7YTJ4_9ACTN</name>
<feature type="transmembrane region" description="Helical" evidence="7">
    <location>
        <begin position="377"/>
        <end position="395"/>
    </location>
</feature>
<protein>
    <recommendedName>
        <fullName evidence="10">MFS transporter</fullName>
    </recommendedName>
</protein>
<dbReference type="Gene3D" id="1.20.1250.20">
    <property type="entry name" value="MFS general substrate transporter like domains"/>
    <property type="match status" value="1"/>
</dbReference>
<feature type="transmembrane region" description="Helical" evidence="7">
    <location>
        <begin position="350"/>
        <end position="370"/>
    </location>
</feature>
<gene>
    <name evidence="8" type="ORF">GCM10022416_28780</name>
</gene>
<dbReference type="SUPFAM" id="SSF103473">
    <property type="entry name" value="MFS general substrate transporter"/>
    <property type="match status" value="1"/>
</dbReference>
<feature type="transmembrane region" description="Helical" evidence="7">
    <location>
        <begin position="152"/>
        <end position="176"/>
    </location>
</feature>
<reference evidence="9" key="1">
    <citation type="journal article" date="2019" name="Int. J. Syst. Evol. Microbiol.">
        <title>The Global Catalogue of Microorganisms (GCM) 10K type strain sequencing project: providing services to taxonomists for standard genome sequencing and annotation.</title>
        <authorList>
            <consortium name="The Broad Institute Genomics Platform"/>
            <consortium name="The Broad Institute Genome Sequencing Center for Infectious Disease"/>
            <person name="Wu L."/>
            <person name="Ma J."/>
        </authorList>
    </citation>
    <scope>NUCLEOTIDE SEQUENCE [LARGE SCALE GENOMIC DNA]</scope>
    <source>
        <strain evidence="9">JCM 17316</strain>
    </source>
</reference>
<evidence type="ECO:0000256" key="7">
    <source>
        <dbReference type="SAM" id="Phobius"/>
    </source>
</evidence>
<keyword evidence="3 7" id="KW-0812">Transmembrane</keyword>
<feature type="transmembrane region" description="Helical" evidence="7">
    <location>
        <begin position="182"/>
        <end position="203"/>
    </location>
</feature>
<accession>A0ABP7YTJ4</accession>
<keyword evidence="9" id="KW-1185">Reference proteome</keyword>
<dbReference type="Proteomes" id="UP001500266">
    <property type="component" value="Unassembled WGS sequence"/>
</dbReference>
<dbReference type="InterPro" id="IPR036259">
    <property type="entry name" value="MFS_trans_sf"/>
</dbReference>
<keyword evidence="2" id="KW-1003">Cell membrane</keyword>
<evidence type="ECO:0000256" key="1">
    <source>
        <dbReference type="ARBA" id="ARBA00004651"/>
    </source>
</evidence>
<dbReference type="PANTHER" id="PTHR23513">
    <property type="entry name" value="INTEGRAL MEMBRANE EFFLUX PROTEIN-RELATED"/>
    <property type="match status" value="1"/>
</dbReference>